<evidence type="ECO:0000259" key="5">
    <source>
        <dbReference type="Pfam" id="PF02782"/>
    </source>
</evidence>
<dbReference type="AlphaFoldDB" id="A0A8J6PKQ0"/>
<feature type="domain" description="Carbohydrate kinase FGGY N-terminal" evidence="4">
    <location>
        <begin position="6"/>
        <end position="246"/>
    </location>
</feature>
<evidence type="ECO:0000313" key="6">
    <source>
        <dbReference type="EMBL" id="MBD0415341.1"/>
    </source>
</evidence>
<dbReference type="InterPro" id="IPR018485">
    <property type="entry name" value="FGGY_C"/>
</dbReference>
<dbReference type="PANTHER" id="PTHR43095:SF5">
    <property type="entry name" value="XYLULOSE KINASE"/>
    <property type="match status" value="1"/>
</dbReference>
<dbReference type="InterPro" id="IPR018484">
    <property type="entry name" value="FGGY_N"/>
</dbReference>
<evidence type="ECO:0000256" key="3">
    <source>
        <dbReference type="ARBA" id="ARBA00022777"/>
    </source>
</evidence>
<comment type="caution">
    <text evidence="6">The sequence shown here is derived from an EMBL/GenBank/DDBJ whole genome shotgun (WGS) entry which is preliminary data.</text>
</comment>
<dbReference type="EMBL" id="JACVVX010000003">
    <property type="protein sequence ID" value="MBD0415341.1"/>
    <property type="molecule type" value="Genomic_DNA"/>
</dbReference>
<organism evidence="6 7">
    <name type="scientific">Oryzicola mucosus</name>
    <dbReference type="NCBI Taxonomy" id="2767425"/>
    <lineage>
        <taxon>Bacteria</taxon>
        <taxon>Pseudomonadati</taxon>
        <taxon>Pseudomonadota</taxon>
        <taxon>Alphaproteobacteria</taxon>
        <taxon>Hyphomicrobiales</taxon>
        <taxon>Phyllobacteriaceae</taxon>
        <taxon>Oryzicola</taxon>
    </lineage>
</organism>
<dbReference type="GO" id="GO:0005975">
    <property type="term" value="P:carbohydrate metabolic process"/>
    <property type="evidence" value="ECO:0007669"/>
    <property type="project" value="InterPro"/>
</dbReference>
<evidence type="ECO:0000313" key="7">
    <source>
        <dbReference type="Proteomes" id="UP000643405"/>
    </source>
</evidence>
<dbReference type="RefSeq" id="WP_188164767.1">
    <property type="nucleotide sequence ID" value="NZ_JACVVX010000003.1"/>
</dbReference>
<dbReference type="Pfam" id="PF00370">
    <property type="entry name" value="FGGY_N"/>
    <property type="match status" value="1"/>
</dbReference>
<dbReference type="InterPro" id="IPR050406">
    <property type="entry name" value="FGGY_Carb_Kinase"/>
</dbReference>
<dbReference type="GO" id="GO:0016301">
    <property type="term" value="F:kinase activity"/>
    <property type="evidence" value="ECO:0007669"/>
    <property type="project" value="UniProtKB-KW"/>
</dbReference>
<keyword evidence="7" id="KW-1185">Reference proteome</keyword>
<dbReference type="PIRSF" id="PIRSF000538">
    <property type="entry name" value="GlpK"/>
    <property type="match status" value="1"/>
</dbReference>
<dbReference type="InterPro" id="IPR043129">
    <property type="entry name" value="ATPase_NBD"/>
</dbReference>
<accession>A0A8J6PKQ0</accession>
<keyword evidence="3 6" id="KW-0418">Kinase</keyword>
<proteinExistence type="inferred from homology"/>
<dbReference type="SUPFAM" id="SSF53067">
    <property type="entry name" value="Actin-like ATPase domain"/>
    <property type="match status" value="2"/>
</dbReference>
<sequence>MSGLVFCLDSGTTAVKAAAFDRRGRLVATAQRPNSALRRSGEKVEQDMEVSRDDALAVLAECVAQAEGMPVGLIITGQGDGTWPLDAEKRPAGLAMTWLDGRARGLVSELTQANALAPIEDVTFSRPTAASQSMHLLWLAQHEPDRLERIAHTLRLKEWLFFCLTGELKAEPSALLPTWGDWRTGKLSPIVEQALGLPKGIDLLPEVLPVGACRAGLTPEAAKMTGLPENLPVLIGPGDVQSTLIGLGLGVAEGIERCSIFGTSAIHGCFMLDPAGMAERPAGMMVQPFALGEGYICFHPSFNGATLFEHLSHMTGRAPTGSAVEPVYSGLVLQPFFEPGGERAPYTTPHARGSILGLTAATTAAEIDWAGREALAFIARRSHEMMQSGPIGSVSGAIALGGGLAGDRAFAQFLATTTQSPVLRTTNGQAGLKGAGAIAAFHLFGLSRKDLTEGWLGAYDELIEPETGAVAEYAEAKYALFTRLVEAVSPHWDALARLDAMQKRIGLS</sequence>
<comment type="similarity">
    <text evidence="1">Belongs to the FGGY kinase family.</text>
</comment>
<dbReference type="Gene3D" id="3.30.420.40">
    <property type="match status" value="2"/>
</dbReference>
<feature type="domain" description="Carbohydrate kinase FGGY C-terminal" evidence="5">
    <location>
        <begin position="330"/>
        <end position="441"/>
    </location>
</feature>
<gene>
    <name evidence="6" type="ORF">ICI42_11800</name>
</gene>
<evidence type="ECO:0000256" key="1">
    <source>
        <dbReference type="ARBA" id="ARBA00009156"/>
    </source>
</evidence>
<evidence type="ECO:0000259" key="4">
    <source>
        <dbReference type="Pfam" id="PF00370"/>
    </source>
</evidence>
<name>A0A8J6PKQ0_9HYPH</name>
<dbReference type="Pfam" id="PF02782">
    <property type="entry name" value="FGGY_C"/>
    <property type="match status" value="1"/>
</dbReference>
<dbReference type="InterPro" id="IPR000577">
    <property type="entry name" value="Carb_kinase_FGGY"/>
</dbReference>
<keyword evidence="2" id="KW-0808">Transferase</keyword>
<dbReference type="Proteomes" id="UP000643405">
    <property type="component" value="Unassembled WGS sequence"/>
</dbReference>
<protein>
    <submittedName>
        <fullName evidence="6">Carbohydrate kinase</fullName>
    </submittedName>
</protein>
<dbReference type="PANTHER" id="PTHR43095">
    <property type="entry name" value="SUGAR KINASE"/>
    <property type="match status" value="1"/>
</dbReference>
<reference evidence="6" key="1">
    <citation type="submission" date="2020-09" db="EMBL/GenBank/DDBJ databases">
        <title>Genome seq and assembly of Tianweitania sp.</title>
        <authorList>
            <person name="Chhetri G."/>
        </authorList>
    </citation>
    <scope>NUCLEOTIDE SEQUENCE</scope>
    <source>
        <strain evidence="6">Rool2</strain>
    </source>
</reference>
<evidence type="ECO:0000256" key="2">
    <source>
        <dbReference type="ARBA" id="ARBA00022679"/>
    </source>
</evidence>